<keyword evidence="12" id="KW-1185">Reference proteome</keyword>
<evidence type="ECO:0000256" key="3">
    <source>
        <dbReference type="ARBA" id="ARBA00022448"/>
    </source>
</evidence>
<dbReference type="GeneTree" id="ENSGT00950000182881"/>
<reference evidence="11" key="1">
    <citation type="submission" date="2018-05" db="EMBL/GenBank/DDBJ databases">
        <authorList>
            <person name="Datahose"/>
        </authorList>
    </citation>
    <scope>NUCLEOTIDE SEQUENCE</scope>
</reference>
<dbReference type="Proteomes" id="UP000265100">
    <property type="component" value="Chromosome 7"/>
</dbReference>
<evidence type="ECO:0000256" key="8">
    <source>
        <dbReference type="ARBA" id="ARBA00023136"/>
    </source>
</evidence>
<evidence type="ECO:0000256" key="10">
    <source>
        <dbReference type="SAM" id="Coils"/>
    </source>
</evidence>
<dbReference type="GO" id="GO:0000220">
    <property type="term" value="C:vacuolar proton-transporting V-type ATPase, V0 domain"/>
    <property type="evidence" value="ECO:0007669"/>
    <property type="project" value="InterPro"/>
</dbReference>
<name>A0AAX7VIZ1_ASTCA</name>
<keyword evidence="4 9" id="KW-0812">Transmembrane</keyword>
<dbReference type="GO" id="GO:0046961">
    <property type="term" value="F:proton-transporting ATPase activity, rotational mechanism"/>
    <property type="evidence" value="ECO:0007669"/>
    <property type="project" value="InterPro"/>
</dbReference>
<evidence type="ECO:0000256" key="6">
    <source>
        <dbReference type="ARBA" id="ARBA00022989"/>
    </source>
</evidence>
<dbReference type="PIRSF" id="PIRSF001293">
    <property type="entry name" value="ATP6V0A1"/>
    <property type="match status" value="1"/>
</dbReference>
<keyword evidence="3 9" id="KW-0813">Transport</keyword>
<keyword evidence="7 9" id="KW-0406">Ion transport</keyword>
<feature type="transmembrane region" description="Helical" evidence="9">
    <location>
        <begin position="601"/>
        <end position="626"/>
    </location>
</feature>
<reference evidence="11" key="3">
    <citation type="submission" date="2025-09" db="UniProtKB">
        <authorList>
            <consortium name="Ensembl"/>
        </authorList>
    </citation>
    <scope>IDENTIFICATION</scope>
</reference>
<evidence type="ECO:0000256" key="2">
    <source>
        <dbReference type="ARBA" id="ARBA00009904"/>
    </source>
</evidence>
<feature type="transmembrane region" description="Helical" evidence="9">
    <location>
        <begin position="704"/>
        <end position="727"/>
    </location>
</feature>
<evidence type="ECO:0000256" key="5">
    <source>
        <dbReference type="ARBA" id="ARBA00022781"/>
    </source>
</evidence>
<dbReference type="PANTHER" id="PTHR11629">
    <property type="entry name" value="VACUOLAR PROTON ATPASES"/>
    <property type="match status" value="1"/>
</dbReference>
<feature type="transmembrane region" description="Helical" evidence="9">
    <location>
        <begin position="411"/>
        <end position="429"/>
    </location>
</feature>
<evidence type="ECO:0000256" key="7">
    <source>
        <dbReference type="ARBA" id="ARBA00023065"/>
    </source>
</evidence>
<keyword evidence="10" id="KW-0175">Coiled coil</keyword>
<keyword evidence="5 9" id="KW-0375">Hydrogen ion transport</keyword>
<dbReference type="GO" id="GO:0005886">
    <property type="term" value="C:plasma membrane"/>
    <property type="evidence" value="ECO:0007669"/>
    <property type="project" value="TreeGrafter"/>
</dbReference>
<evidence type="ECO:0000256" key="1">
    <source>
        <dbReference type="ARBA" id="ARBA00004141"/>
    </source>
</evidence>
<reference evidence="11" key="2">
    <citation type="submission" date="2025-08" db="UniProtKB">
        <authorList>
            <consortium name="Ensembl"/>
        </authorList>
    </citation>
    <scope>IDENTIFICATION</scope>
</reference>
<evidence type="ECO:0000313" key="12">
    <source>
        <dbReference type="Proteomes" id="UP000265100"/>
    </source>
</evidence>
<dbReference type="Pfam" id="PF01496">
    <property type="entry name" value="V_ATPase_I"/>
    <property type="match status" value="3"/>
</dbReference>
<comment type="function">
    <text evidence="9">Essential component of the vacuolar proton pump (V-ATPase), a multimeric enzyme that catalyzes the translocation of protons across the membranes. Required for assembly and activity of the V-ATPase.</text>
</comment>
<feature type="transmembrane region" description="Helical" evidence="9">
    <location>
        <begin position="366"/>
        <end position="390"/>
    </location>
</feature>
<feature type="transmembrane region" description="Helical" evidence="9">
    <location>
        <begin position="535"/>
        <end position="558"/>
    </location>
</feature>
<keyword evidence="8 9" id="KW-0472">Membrane</keyword>
<evidence type="ECO:0000256" key="9">
    <source>
        <dbReference type="RuleBase" id="RU361189"/>
    </source>
</evidence>
<sequence length="741" mass="84921">MVFRSEEMCLAQLFLQSGSEYDCISELGELGLVEFRDLNPSVSSFQRRFVSEIKRCEEMERILGKNGEHLGCEQLQRLEMELSEVAKNKEKLQRNLLELTEYTHMLKITRTFIHSLSCSLLLRRGAYPRLPGSILFVSGLIQRVKVEAFERMLWRVCKGYTILSYAEVDENLADLDTGEISKSVVFLISFWGDQIGQKVQKICDCYHCHLYPHPENDEERADVLDSLRTRIQDLNNVLHRTEDYLRQVLQKASESVYTWVVQVKKMKAIYHILNLCSFDVTNKCLIAEVWCPVSDLANLRGALEEGSVSDATVPSFVNRIPSTDTPPTLLRSNKFTAGFQSIVEAYGVGDYREVSPAPYTIITFPFLFAVMFGDLGHGMVMSLFALWMVLMEKKQKKKRSSNEIWATFFSGRYIILMMGLFSIYTGLIYNDCFSKSLNIFGSGWSVKAMFTHSQWTNKTLQTNALLTLDPNVSGVFNGPYPFGIDPIWNLAVNRLSFLNSYKMKMSVVIGVIHMSFGVVLSVFNHLHFRQKFNVYLLFLPELLFLLCLFGYLVFMILYKWLMFDARYSSQAPSILIHFINMFVMQGKDITRLYPGQIGLQIFLLVIAMLSVPVLLFGKPLYLYWLYRGGKGLRRRRVSLVQNTAFDFADVLLHQVIHTIEYCLGCISNTASYLRLWALSLAHAQLSEVLWDMVMRLGFRITTKVGVVLLVPVFGLFATLTVSILLVMEGLSAFLHALRLHW</sequence>
<accession>A0AAX7VIZ1</accession>
<comment type="subcellular location">
    <subcellularLocation>
        <location evidence="1">Membrane</location>
        <topology evidence="1">Multi-pass membrane protein</topology>
    </subcellularLocation>
</comment>
<dbReference type="Ensembl" id="ENSACLT00000055640.1">
    <property type="protein sequence ID" value="ENSACLP00000076136.1"/>
    <property type="gene ID" value="ENSACLG00000017842.2"/>
</dbReference>
<dbReference type="AlphaFoldDB" id="A0AAX7VIZ1"/>
<dbReference type="GO" id="GO:0007035">
    <property type="term" value="P:vacuolar acidification"/>
    <property type="evidence" value="ECO:0007669"/>
    <property type="project" value="TreeGrafter"/>
</dbReference>
<dbReference type="PANTHER" id="PTHR11629:SF71">
    <property type="entry name" value="V-TYPE PROTON ATPASE SUBUNIT A"/>
    <property type="match status" value="1"/>
</dbReference>
<evidence type="ECO:0000313" key="11">
    <source>
        <dbReference type="Ensembl" id="ENSACLP00000076136.1"/>
    </source>
</evidence>
<keyword evidence="6 9" id="KW-1133">Transmembrane helix</keyword>
<dbReference type="InterPro" id="IPR026028">
    <property type="entry name" value="V-type_ATPase_116kDa_su_euka"/>
</dbReference>
<feature type="transmembrane region" description="Helical" evidence="9">
    <location>
        <begin position="505"/>
        <end position="523"/>
    </location>
</feature>
<dbReference type="InterPro" id="IPR002490">
    <property type="entry name" value="V-ATPase_116kDa_su"/>
</dbReference>
<feature type="coiled-coil region" evidence="10">
    <location>
        <begin position="75"/>
        <end position="102"/>
    </location>
</feature>
<comment type="similarity">
    <text evidence="2 9">Belongs to the V-ATPase 116 kDa subunit family.</text>
</comment>
<organism evidence="11 12">
    <name type="scientific">Astatotilapia calliptera</name>
    <name type="common">Eastern happy</name>
    <name type="synonym">Chromis callipterus</name>
    <dbReference type="NCBI Taxonomy" id="8154"/>
    <lineage>
        <taxon>Eukaryota</taxon>
        <taxon>Metazoa</taxon>
        <taxon>Chordata</taxon>
        <taxon>Craniata</taxon>
        <taxon>Vertebrata</taxon>
        <taxon>Euteleostomi</taxon>
        <taxon>Actinopterygii</taxon>
        <taxon>Neopterygii</taxon>
        <taxon>Teleostei</taxon>
        <taxon>Neoteleostei</taxon>
        <taxon>Acanthomorphata</taxon>
        <taxon>Ovalentaria</taxon>
        <taxon>Cichlomorphae</taxon>
        <taxon>Cichliformes</taxon>
        <taxon>Cichlidae</taxon>
        <taxon>African cichlids</taxon>
        <taxon>Pseudocrenilabrinae</taxon>
        <taxon>Haplochromini</taxon>
        <taxon>Astatotilapia</taxon>
    </lineage>
</organism>
<dbReference type="GO" id="GO:0051117">
    <property type="term" value="F:ATPase binding"/>
    <property type="evidence" value="ECO:0007669"/>
    <property type="project" value="TreeGrafter"/>
</dbReference>
<protein>
    <recommendedName>
        <fullName evidence="9">V-type proton ATPase subunit a</fullName>
    </recommendedName>
</protein>
<evidence type="ECO:0000256" key="4">
    <source>
        <dbReference type="ARBA" id="ARBA00022692"/>
    </source>
</evidence>
<proteinExistence type="inferred from homology"/>